<gene>
    <name evidence="5" type="ORF">H9864_04940</name>
</gene>
<evidence type="ECO:0000313" key="5">
    <source>
        <dbReference type="EMBL" id="MBU3819698.1"/>
    </source>
</evidence>
<dbReference type="PROSITE" id="PS51257">
    <property type="entry name" value="PROKAR_LIPOPROTEIN"/>
    <property type="match status" value="1"/>
</dbReference>
<feature type="domain" description="Phospholipase/carboxylesterase/thioesterase" evidence="3">
    <location>
        <begin position="226"/>
        <end position="407"/>
    </location>
</feature>
<evidence type="ECO:0000259" key="3">
    <source>
        <dbReference type="Pfam" id="PF02230"/>
    </source>
</evidence>
<dbReference type="Gene3D" id="2.60.40.2180">
    <property type="match status" value="1"/>
</dbReference>
<comment type="caution">
    <text evidence="5">The sequence shown here is derived from an EMBL/GenBank/DDBJ whole genome shotgun (WGS) entry which is preliminary data.</text>
</comment>
<protein>
    <submittedName>
        <fullName evidence="5">Prolyl oligopeptidase family serine peptidase</fullName>
    </submittedName>
</protein>
<reference evidence="5" key="1">
    <citation type="journal article" date="2021" name="PeerJ">
        <title>Extensive microbial diversity within the chicken gut microbiome revealed by metagenomics and culture.</title>
        <authorList>
            <person name="Gilroy R."/>
            <person name="Ravi A."/>
            <person name="Getino M."/>
            <person name="Pursley I."/>
            <person name="Horton D.L."/>
            <person name="Alikhan N.F."/>
            <person name="Baker D."/>
            <person name="Gharbi K."/>
            <person name="Hall N."/>
            <person name="Watson M."/>
            <person name="Adriaenssens E.M."/>
            <person name="Foster-Nyarko E."/>
            <person name="Jarju S."/>
            <person name="Secka A."/>
            <person name="Antonio M."/>
            <person name="Oren A."/>
            <person name="Chaudhuri R.R."/>
            <person name="La Ragione R."/>
            <person name="Hildebrand F."/>
            <person name="Pallen M.J."/>
        </authorList>
    </citation>
    <scope>NUCLEOTIDE SEQUENCE</scope>
    <source>
        <strain evidence="5">742</strain>
    </source>
</reference>
<keyword evidence="1" id="KW-0732">Signal</keyword>
<dbReference type="InterPro" id="IPR006311">
    <property type="entry name" value="TAT_signal"/>
</dbReference>
<dbReference type="GO" id="GO:0016787">
    <property type="term" value="F:hydrolase activity"/>
    <property type="evidence" value="ECO:0007669"/>
    <property type="project" value="UniProtKB-KW"/>
</dbReference>
<sequence>MKKISRRRFMQAAGAAAVVGMASTTGLSAGACLDLFKPDAGYPQKAVIHSFDWGPAVTATILKLDDSIQADSVRAEDFSVIENKEAFDWAAMSGAHTVVSAPRQVTDAYACTSGGSRTTLPTRYIRLEMRYDPNTGSPFCYDLFTGKNTWCSPYELEVSLSAQAALTSIWGKKVTALGADPAIDFEDALIPELADFHLTGKMTGSDGRTLDFAYYTPILFPGRQVPLVIWLHGAGEGGEDPRLALLGNKVAPLAGKEFQDAMGGSAFVLVPQTPGFWLEYNEEGDWQDNPGTESVYTNTLTELINAFAREFPIDANRVLIGGCSNGGYMTMNMVLRYPNSFAAAFPICEAYKDSGITEEQLASIKDLPLWFVYAKNDTVVNPEEYEIPTIERLQAIGANVRTSVFDDVHDTSGLYFGEDGLPYQYQGHWSWIYFFNNECVDAATGESLWDWLGRQSK</sequence>
<dbReference type="InterPro" id="IPR029058">
    <property type="entry name" value="AB_hydrolase_fold"/>
</dbReference>
<evidence type="ECO:0000256" key="1">
    <source>
        <dbReference type="ARBA" id="ARBA00022729"/>
    </source>
</evidence>
<dbReference type="PROSITE" id="PS51318">
    <property type="entry name" value="TAT"/>
    <property type="match status" value="1"/>
</dbReference>
<dbReference type="PANTHER" id="PTHR43037:SF5">
    <property type="entry name" value="FERULOYL ESTERASE"/>
    <property type="match status" value="1"/>
</dbReference>
<dbReference type="PANTHER" id="PTHR43037">
    <property type="entry name" value="UNNAMED PRODUCT-RELATED"/>
    <property type="match status" value="1"/>
</dbReference>
<dbReference type="SUPFAM" id="SSF53474">
    <property type="entry name" value="alpha/beta-Hydrolases"/>
    <property type="match status" value="1"/>
</dbReference>
<keyword evidence="2" id="KW-0378">Hydrolase</keyword>
<dbReference type="Pfam" id="PF18435">
    <property type="entry name" value="EstA_Ig_like"/>
    <property type="match status" value="1"/>
</dbReference>
<dbReference type="Proteomes" id="UP000824178">
    <property type="component" value="Unassembled WGS sequence"/>
</dbReference>
<dbReference type="Pfam" id="PF02230">
    <property type="entry name" value="Abhydrolase_2"/>
    <property type="match status" value="1"/>
</dbReference>
<evidence type="ECO:0000259" key="4">
    <source>
        <dbReference type="Pfam" id="PF18435"/>
    </source>
</evidence>
<dbReference type="AlphaFoldDB" id="A0A9E2NQM5"/>
<name>A0A9E2NQM5_9FIRM</name>
<evidence type="ECO:0000313" key="6">
    <source>
        <dbReference type="Proteomes" id="UP000824178"/>
    </source>
</evidence>
<dbReference type="InterPro" id="IPR041172">
    <property type="entry name" value="EstA_Ig-like_N"/>
</dbReference>
<evidence type="ECO:0000256" key="2">
    <source>
        <dbReference type="ARBA" id="ARBA00022801"/>
    </source>
</evidence>
<dbReference type="InterPro" id="IPR050955">
    <property type="entry name" value="Plant_Biomass_Hydrol_Est"/>
</dbReference>
<feature type="domain" description="Esterase Ig-like N-terminal" evidence="4">
    <location>
        <begin position="45"/>
        <end position="153"/>
    </location>
</feature>
<reference evidence="5" key="2">
    <citation type="submission" date="2021-04" db="EMBL/GenBank/DDBJ databases">
        <authorList>
            <person name="Gilroy R."/>
        </authorList>
    </citation>
    <scope>NUCLEOTIDE SEQUENCE</scope>
    <source>
        <strain evidence="5">742</strain>
    </source>
</reference>
<organism evidence="5 6">
    <name type="scientific">Candidatus Faecalibacterium intestinavium</name>
    <dbReference type="NCBI Taxonomy" id="2838580"/>
    <lineage>
        <taxon>Bacteria</taxon>
        <taxon>Bacillati</taxon>
        <taxon>Bacillota</taxon>
        <taxon>Clostridia</taxon>
        <taxon>Eubacteriales</taxon>
        <taxon>Oscillospiraceae</taxon>
        <taxon>Faecalibacterium</taxon>
    </lineage>
</organism>
<accession>A0A9E2NQM5</accession>
<proteinExistence type="predicted"/>
<dbReference type="InterPro" id="IPR003140">
    <property type="entry name" value="PLipase/COase/thioEstase"/>
</dbReference>
<dbReference type="EMBL" id="JAHLFH010000103">
    <property type="protein sequence ID" value="MBU3819698.1"/>
    <property type="molecule type" value="Genomic_DNA"/>
</dbReference>
<dbReference type="Gene3D" id="3.40.50.1820">
    <property type="entry name" value="alpha/beta hydrolase"/>
    <property type="match status" value="1"/>
</dbReference>